<evidence type="ECO:0000256" key="3">
    <source>
        <dbReference type="ARBA" id="ARBA00015408"/>
    </source>
</evidence>
<evidence type="ECO:0000313" key="10">
    <source>
        <dbReference type="RefSeq" id="XP_042573241.1"/>
    </source>
</evidence>
<dbReference type="GO" id="GO:0005730">
    <property type="term" value="C:nucleolus"/>
    <property type="evidence" value="ECO:0007669"/>
    <property type="project" value="UniProtKB-SubCell"/>
</dbReference>
<dbReference type="InterPro" id="IPR010531">
    <property type="entry name" value="NOA36"/>
</dbReference>
<name>A0A9Q9VY10_CYPCA</name>
<reference evidence="10" key="1">
    <citation type="submission" date="2025-08" db="UniProtKB">
        <authorList>
            <consortium name="RefSeq"/>
        </authorList>
    </citation>
    <scope>IDENTIFICATION</scope>
    <source>
        <tissue evidence="10">Muscle</tissue>
    </source>
</reference>
<evidence type="ECO:0000256" key="6">
    <source>
        <dbReference type="ARBA" id="ARBA00022771"/>
    </source>
</evidence>
<keyword evidence="6" id="KW-0863">Zinc-finger</keyword>
<sequence length="275" mass="31674">MFIKVIKELMWKMPKKKTGARKKAENRKEREKQIRANRETVDVAKHPCNASMECDKCQRRQKNRAFCYFCASVQKLPMCAQCGKTKCMKASDCVIKHPGVHSTGMGMVVDAFSAAVFATTSCARMISSNTRRAVRSWKQRLLNVYLVIVSVNILVSDARHVSVTITLEAKCSNRRKEKLLRAQSVDMKLRRPKISACPPEHTNLAGRVALMKMIMVHLDTAPIGKIRNLEEATETRKISRRMTTLTMIMMMTMKMMMTMRRRRKTTQRWRTLSQI</sequence>
<dbReference type="PANTHER" id="PTHR13214">
    <property type="entry name" value="ZINC FINGER PROTEIN 330"/>
    <property type="match status" value="1"/>
</dbReference>
<protein>
    <recommendedName>
        <fullName evidence="3">Zinc finger protein 330</fullName>
    </recommendedName>
    <alternativeName>
        <fullName evidence="9">Nucleolar autoantigen 36</fullName>
    </alternativeName>
</protein>
<comment type="subcellular location">
    <subcellularLocation>
        <location evidence="1">Nucleus</location>
        <location evidence="1">Nucleolus</location>
    </subcellularLocation>
</comment>
<dbReference type="PANTHER" id="PTHR13214:SF1">
    <property type="entry name" value="ZINC FINGER PROTEIN 330"/>
    <property type="match status" value="1"/>
</dbReference>
<dbReference type="Pfam" id="PF06524">
    <property type="entry name" value="NOA36"/>
    <property type="match status" value="1"/>
</dbReference>
<gene>
    <name evidence="10" type="primary">LOC109086030</name>
</gene>
<comment type="similarity">
    <text evidence="2">Belongs to the NOA36 family.</text>
</comment>
<dbReference type="AlphaFoldDB" id="A0A9Q9VY10"/>
<organism evidence="10">
    <name type="scientific">Cyprinus carpio</name>
    <name type="common">Common carp</name>
    <dbReference type="NCBI Taxonomy" id="7962"/>
    <lineage>
        <taxon>Eukaryota</taxon>
        <taxon>Metazoa</taxon>
        <taxon>Chordata</taxon>
        <taxon>Craniata</taxon>
        <taxon>Vertebrata</taxon>
        <taxon>Euteleostomi</taxon>
        <taxon>Actinopterygii</taxon>
        <taxon>Neopterygii</taxon>
        <taxon>Teleostei</taxon>
        <taxon>Ostariophysi</taxon>
        <taxon>Cypriniformes</taxon>
        <taxon>Cyprinidae</taxon>
        <taxon>Cyprininae</taxon>
        <taxon>Cyprinus</taxon>
    </lineage>
</organism>
<dbReference type="RefSeq" id="XP_042573241.1">
    <property type="nucleotide sequence ID" value="XM_042717307.1"/>
</dbReference>
<keyword evidence="8" id="KW-0539">Nucleus</keyword>
<proteinExistence type="inferred from homology"/>
<evidence type="ECO:0000256" key="5">
    <source>
        <dbReference type="ARBA" id="ARBA00022737"/>
    </source>
</evidence>
<evidence type="ECO:0000256" key="2">
    <source>
        <dbReference type="ARBA" id="ARBA00007212"/>
    </source>
</evidence>
<dbReference type="Proteomes" id="UP001155660">
    <property type="component" value="Chromosome B1"/>
</dbReference>
<evidence type="ECO:0000256" key="1">
    <source>
        <dbReference type="ARBA" id="ARBA00004604"/>
    </source>
</evidence>
<keyword evidence="4" id="KW-0479">Metal-binding</keyword>
<accession>A0A9Q9VY10</accession>
<evidence type="ECO:0000256" key="8">
    <source>
        <dbReference type="ARBA" id="ARBA00023242"/>
    </source>
</evidence>
<evidence type="ECO:0000256" key="4">
    <source>
        <dbReference type="ARBA" id="ARBA00022723"/>
    </source>
</evidence>
<keyword evidence="5" id="KW-0677">Repeat</keyword>
<dbReference type="GO" id="GO:0008270">
    <property type="term" value="F:zinc ion binding"/>
    <property type="evidence" value="ECO:0007669"/>
    <property type="project" value="UniProtKB-KW"/>
</dbReference>
<evidence type="ECO:0000256" key="7">
    <source>
        <dbReference type="ARBA" id="ARBA00022833"/>
    </source>
</evidence>
<keyword evidence="7" id="KW-0862">Zinc</keyword>
<evidence type="ECO:0000256" key="9">
    <source>
        <dbReference type="ARBA" id="ARBA00029845"/>
    </source>
</evidence>
<dbReference type="GeneID" id="109086030"/>